<dbReference type="GO" id="GO:0047617">
    <property type="term" value="F:fatty acyl-CoA hydrolase activity"/>
    <property type="evidence" value="ECO:0007669"/>
    <property type="project" value="TreeGrafter"/>
</dbReference>
<dbReference type="Proteomes" id="UP001205035">
    <property type="component" value="Unassembled WGS sequence"/>
</dbReference>
<dbReference type="eggNOG" id="COG0824">
    <property type="taxonomic scope" value="Bacteria"/>
</dbReference>
<dbReference type="PIRSF" id="PIRSF003230">
    <property type="entry name" value="YbgC"/>
    <property type="match status" value="1"/>
</dbReference>
<dbReference type="InterPro" id="IPR029069">
    <property type="entry name" value="HotDog_dom_sf"/>
</dbReference>
<dbReference type="InterPro" id="IPR006684">
    <property type="entry name" value="YbgC/YbaW"/>
</dbReference>
<dbReference type="EMBL" id="JANGBQ010000004">
    <property type="protein sequence ID" value="MCQ5082014.1"/>
    <property type="molecule type" value="Genomic_DNA"/>
</dbReference>
<dbReference type="AlphaFoldDB" id="A0A1Y3R2A6"/>
<organism evidence="4 5">
    <name type="scientific">Alistipes onderdonkii</name>
    <dbReference type="NCBI Taxonomy" id="328813"/>
    <lineage>
        <taxon>Bacteria</taxon>
        <taxon>Pseudomonadati</taxon>
        <taxon>Bacteroidota</taxon>
        <taxon>Bacteroidia</taxon>
        <taxon>Bacteroidales</taxon>
        <taxon>Rikenellaceae</taxon>
        <taxon>Alistipes</taxon>
    </lineage>
</organism>
<dbReference type="Gene3D" id="3.10.129.10">
    <property type="entry name" value="Hotdog Thioesterase"/>
    <property type="match status" value="1"/>
</dbReference>
<dbReference type="CDD" id="cd00586">
    <property type="entry name" value="4HBT"/>
    <property type="match status" value="1"/>
</dbReference>
<comment type="similarity">
    <text evidence="1">Belongs to the 4-hydroxybenzoyl-CoA thioesterase family.</text>
</comment>
<dbReference type="EMBL" id="NFHB01000006">
    <property type="protein sequence ID" value="OUN02940.1"/>
    <property type="molecule type" value="Genomic_DNA"/>
</dbReference>
<proteinExistence type="inferred from homology"/>
<protein>
    <submittedName>
        <fullName evidence="4">4-hydroxybenzoyl-CoA thioesterase</fullName>
    </submittedName>
    <submittedName>
        <fullName evidence="3">Acyl-CoA thioesterase</fullName>
    </submittedName>
</protein>
<name>A0A1Y3R2A6_9BACT</name>
<sequence>MVRRKKTEASLVNKTSLRVRFSEVDSMQIVWHGEYVRYFEDGREAFGREFAGLGYMDIYASGYTAPIVELHLQYRKPLKVNDTAVVETRYIATEAAKVCFEYTIRSATDGEVVAEGSSTQVFLDSRGELQLLAPEFYRKWKERWEVK</sequence>
<reference evidence="4" key="2">
    <citation type="journal article" date="2018" name="BMC Genomics">
        <title>Whole genome sequencing and function prediction of 133 gut anaerobes isolated from chicken caecum in pure cultures.</title>
        <authorList>
            <person name="Medvecky M."/>
            <person name="Cejkova D."/>
            <person name="Polansky O."/>
            <person name="Karasova D."/>
            <person name="Kubasova T."/>
            <person name="Cizek A."/>
            <person name="Rychlik I."/>
        </authorList>
    </citation>
    <scope>NUCLEOTIDE SEQUENCE</scope>
    <source>
        <strain evidence="4">An90</strain>
    </source>
</reference>
<evidence type="ECO:0000256" key="1">
    <source>
        <dbReference type="ARBA" id="ARBA00005953"/>
    </source>
</evidence>
<accession>A0A1Y3R2A6</accession>
<dbReference type="RefSeq" id="WP_032134697.1">
    <property type="nucleotide sequence ID" value="NZ_AP031440.1"/>
</dbReference>
<comment type="caution">
    <text evidence="4">The sequence shown here is derived from an EMBL/GenBank/DDBJ whole genome shotgun (WGS) entry which is preliminary data.</text>
</comment>
<evidence type="ECO:0000313" key="5">
    <source>
        <dbReference type="Proteomes" id="UP000195772"/>
    </source>
</evidence>
<keyword evidence="2" id="KW-0378">Hydrolase</keyword>
<dbReference type="PANTHER" id="PTHR31793:SF27">
    <property type="entry name" value="NOVEL THIOESTERASE SUPERFAMILY DOMAIN AND SAPOSIN A-TYPE DOMAIN CONTAINING PROTEIN (0610012H03RIK)"/>
    <property type="match status" value="1"/>
</dbReference>
<reference evidence="3" key="3">
    <citation type="submission" date="2022-06" db="EMBL/GenBank/DDBJ databases">
        <title>Isolation of gut microbiota from human fecal samples.</title>
        <authorList>
            <person name="Pamer E.G."/>
            <person name="Barat B."/>
            <person name="Waligurski E."/>
            <person name="Medina S."/>
            <person name="Paddock L."/>
            <person name="Mostad J."/>
        </authorList>
    </citation>
    <scope>NUCLEOTIDE SEQUENCE</scope>
    <source>
        <strain evidence="3">DFI.6.22</strain>
    </source>
</reference>
<dbReference type="PANTHER" id="PTHR31793">
    <property type="entry name" value="4-HYDROXYBENZOYL-COA THIOESTERASE FAMILY MEMBER"/>
    <property type="match status" value="1"/>
</dbReference>
<dbReference type="Proteomes" id="UP000195772">
    <property type="component" value="Unassembled WGS sequence"/>
</dbReference>
<evidence type="ECO:0000313" key="3">
    <source>
        <dbReference type="EMBL" id="MCQ5082014.1"/>
    </source>
</evidence>
<dbReference type="OrthoDB" id="9800856at2"/>
<evidence type="ECO:0000313" key="4">
    <source>
        <dbReference type="EMBL" id="OUN02940.1"/>
    </source>
</evidence>
<dbReference type="SUPFAM" id="SSF54637">
    <property type="entry name" value="Thioesterase/thiol ester dehydrase-isomerase"/>
    <property type="match status" value="1"/>
</dbReference>
<gene>
    <name evidence="4" type="ORF">B5G41_10475</name>
    <name evidence="3" type="ORF">NE651_03815</name>
</gene>
<reference evidence="5" key="1">
    <citation type="submission" date="2017-04" db="EMBL/GenBank/DDBJ databases">
        <title>Function of individual gut microbiota members based on whole genome sequencing of pure cultures obtained from chicken caecum.</title>
        <authorList>
            <person name="Medvecky M."/>
            <person name="Cejkova D."/>
            <person name="Polansky O."/>
            <person name="Karasova D."/>
            <person name="Kubasova T."/>
            <person name="Cizek A."/>
            <person name="Rychlik I."/>
        </authorList>
    </citation>
    <scope>NUCLEOTIDE SEQUENCE [LARGE SCALE GENOMIC DNA]</scope>
    <source>
        <strain evidence="5">An90</strain>
    </source>
</reference>
<dbReference type="InterPro" id="IPR050563">
    <property type="entry name" value="4-hydroxybenzoyl-CoA_TE"/>
</dbReference>
<evidence type="ECO:0000256" key="2">
    <source>
        <dbReference type="ARBA" id="ARBA00022801"/>
    </source>
</evidence>
<dbReference type="Pfam" id="PF13279">
    <property type="entry name" value="4HBT_2"/>
    <property type="match status" value="1"/>
</dbReference>